<organism evidence="1 2">
    <name type="scientific">Didymodactylos carnosus</name>
    <dbReference type="NCBI Taxonomy" id="1234261"/>
    <lineage>
        <taxon>Eukaryota</taxon>
        <taxon>Metazoa</taxon>
        <taxon>Spiralia</taxon>
        <taxon>Gnathifera</taxon>
        <taxon>Rotifera</taxon>
        <taxon>Eurotatoria</taxon>
        <taxon>Bdelloidea</taxon>
        <taxon>Philodinida</taxon>
        <taxon>Philodinidae</taxon>
        <taxon>Didymodactylos</taxon>
    </lineage>
</organism>
<protein>
    <submittedName>
        <fullName evidence="1">Uncharacterized protein</fullName>
    </submittedName>
</protein>
<feature type="non-terminal residue" evidence="1">
    <location>
        <position position="1"/>
    </location>
</feature>
<reference evidence="1" key="1">
    <citation type="submission" date="2021-02" db="EMBL/GenBank/DDBJ databases">
        <authorList>
            <person name="Nowell W R."/>
        </authorList>
    </citation>
    <scope>NUCLEOTIDE SEQUENCE</scope>
</reference>
<proteinExistence type="predicted"/>
<comment type="caution">
    <text evidence="1">The sequence shown here is derived from an EMBL/GenBank/DDBJ whole genome shotgun (WGS) entry which is preliminary data.</text>
</comment>
<dbReference type="AlphaFoldDB" id="A0A8S2Y8C6"/>
<dbReference type="Proteomes" id="UP000682733">
    <property type="component" value="Unassembled WGS sequence"/>
</dbReference>
<dbReference type="EMBL" id="CAJOBA010107023">
    <property type="protein sequence ID" value="CAF4541077.1"/>
    <property type="molecule type" value="Genomic_DNA"/>
</dbReference>
<evidence type="ECO:0000313" key="2">
    <source>
        <dbReference type="Proteomes" id="UP000682733"/>
    </source>
</evidence>
<gene>
    <name evidence="1" type="ORF">TMI583_LOCUS49354</name>
</gene>
<accession>A0A8S2Y8C6</accession>
<evidence type="ECO:0000313" key="1">
    <source>
        <dbReference type="EMBL" id="CAF4541077.1"/>
    </source>
</evidence>
<sequence length="86" mass="10173">NLMDNRMNYSMIMMSYDSLSDEQIDMMTYGYDYIFREHDYCCTIQPSKSITTTTTSSSSSADQIVLYVCETRKEMAHRYINDIKYL</sequence>
<name>A0A8S2Y8C6_9BILA</name>